<dbReference type="OrthoDB" id="2930975at2"/>
<dbReference type="PATRIC" id="fig|189381.12.peg.3198"/>
<evidence type="ECO:0000313" key="3">
    <source>
        <dbReference type="Proteomes" id="UP000037405"/>
    </source>
</evidence>
<evidence type="ECO:0000256" key="1">
    <source>
        <dbReference type="SAM" id="Phobius"/>
    </source>
</evidence>
<dbReference type="RefSeq" id="WP_053429498.1">
    <property type="nucleotide sequence ID" value="NZ_LGUE01000008.1"/>
</dbReference>
<protein>
    <submittedName>
        <fullName evidence="2">Uncharacterized protein</fullName>
    </submittedName>
</protein>
<dbReference type="AlphaFoldDB" id="A0A0M0FZM7"/>
<feature type="transmembrane region" description="Helical" evidence="1">
    <location>
        <begin position="44"/>
        <end position="62"/>
    </location>
</feature>
<feature type="transmembrane region" description="Helical" evidence="1">
    <location>
        <begin position="6"/>
        <end position="24"/>
    </location>
</feature>
<sequence>MLWIGVLNVVLLIVLIFLLSKGWVKFESWFYRKLDGRWGYKGKFTLMSGLIFFLLLSVVVAINYTYHFQLLNTMFISSFFLVLPAVVAPFLARPVLNTETVQRRYISSSASADRNVKGLSLPVTPFMAATFGIVLVTILMTLAAYW</sequence>
<name>A0A0M0FZM7_9BACI</name>
<reference evidence="3" key="1">
    <citation type="submission" date="2015-07" db="EMBL/GenBank/DDBJ databases">
        <title>Fjat-14235 jcm11544.</title>
        <authorList>
            <person name="Liu B."/>
            <person name="Wang J."/>
            <person name="Zhu Y."/>
            <person name="Liu G."/>
            <person name="Chen Q."/>
            <person name="Chen Z."/>
            <person name="Lan J."/>
            <person name="Che J."/>
            <person name="Ge C."/>
            <person name="Shi H."/>
            <person name="Pan Z."/>
            <person name="Liu X."/>
        </authorList>
    </citation>
    <scope>NUCLEOTIDE SEQUENCE [LARGE SCALE GENOMIC DNA]</scope>
    <source>
        <strain evidence="3">JCM 11544</strain>
    </source>
</reference>
<feature type="transmembrane region" description="Helical" evidence="1">
    <location>
        <begin position="74"/>
        <end position="96"/>
    </location>
</feature>
<feature type="transmembrane region" description="Helical" evidence="1">
    <location>
        <begin position="123"/>
        <end position="145"/>
    </location>
</feature>
<comment type="caution">
    <text evidence="2">The sequence shown here is derived from an EMBL/GenBank/DDBJ whole genome shotgun (WGS) entry which is preliminary data.</text>
</comment>
<organism evidence="2 3">
    <name type="scientific">Rossellomorea marisflavi</name>
    <dbReference type="NCBI Taxonomy" id="189381"/>
    <lineage>
        <taxon>Bacteria</taxon>
        <taxon>Bacillati</taxon>
        <taxon>Bacillota</taxon>
        <taxon>Bacilli</taxon>
        <taxon>Bacillales</taxon>
        <taxon>Bacillaceae</taxon>
        <taxon>Rossellomorea</taxon>
    </lineage>
</organism>
<keyword evidence="3" id="KW-1185">Reference proteome</keyword>
<accession>A0A0M0FZM7</accession>
<keyword evidence="1" id="KW-0472">Membrane</keyword>
<keyword evidence="1" id="KW-0812">Transmembrane</keyword>
<gene>
    <name evidence="2" type="ORF">AF331_18485</name>
</gene>
<evidence type="ECO:0000313" key="2">
    <source>
        <dbReference type="EMBL" id="KON82842.1"/>
    </source>
</evidence>
<keyword evidence="1" id="KW-1133">Transmembrane helix</keyword>
<proteinExistence type="predicted"/>
<dbReference type="EMBL" id="LGUE01000008">
    <property type="protein sequence ID" value="KON82842.1"/>
    <property type="molecule type" value="Genomic_DNA"/>
</dbReference>
<dbReference type="Proteomes" id="UP000037405">
    <property type="component" value="Unassembled WGS sequence"/>
</dbReference>